<evidence type="ECO:0000313" key="2">
    <source>
        <dbReference type="Proteomes" id="UP001152024"/>
    </source>
</evidence>
<dbReference type="Proteomes" id="UP001152024">
    <property type="component" value="Unassembled WGS sequence"/>
</dbReference>
<keyword evidence="2" id="KW-1185">Reference proteome</keyword>
<gene>
    <name evidence="1" type="ORF">NW768_012074</name>
</gene>
<reference evidence="1" key="1">
    <citation type="submission" date="2022-09" db="EMBL/GenBank/DDBJ databases">
        <title>Fusarium specimens isolated from Avocado Roots.</title>
        <authorList>
            <person name="Stajich J."/>
            <person name="Roper C."/>
            <person name="Heimlech-Rivalta G."/>
        </authorList>
    </citation>
    <scope>NUCLEOTIDE SEQUENCE</scope>
    <source>
        <strain evidence="1">CF00095</strain>
    </source>
</reference>
<name>A0ABQ8QVY4_FUSEQ</name>
<organism evidence="1 2">
    <name type="scientific">Fusarium equiseti</name>
    <name type="common">Fusarium scirpi</name>
    <dbReference type="NCBI Taxonomy" id="61235"/>
    <lineage>
        <taxon>Eukaryota</taxon>
        <taxon>Fungi</taxon>
        <taxon>Dikarya</taxon>
        <taxon>Ascomycota</taxon>
        <taxon>Pezizomycotina</taxon>
        <taxon>Sordariomycetes</taxon>
        <taxon>Hypocreomycetidae</taxon>
        <taxon>Hypocreales</taxon>
        <taxon>Nectriaceae</taxon>
        <taxon>Fusarium</taxon>
        <taxon>Fusarium incarnatum-equiseti species complex</taxon>
    </lineage>
</organism>
<evidence type="ECO:0000313" key="1">
    <source>
        <dbReference type="EMBL" id="KAJ4110314.1"/>
    </source>
</evidence>
<dbReference type="EMBL" id="JAOQBH010000036">
    <property type="protein sequence ID" value="KAJ4110314.1"/>
    <property type="molecule type" value="Genomic_DNA"/>
</dbReference>
<sequence>MVRLHVAFFIPMYHPKAISDTCKTTGAGDGNGKCHNDSTASLAHTFSWSTLKKLHQYDLRATPFDDFKIKEPKGKHLRCYPWLVIEYKTNVSKSAGLELLKEVVYCQAANASGCAVRPNQNAATFSRQLAQDTQIPPIPAITAAGAEVEVWITYLARDFMAYHSITEKAQRYERVEKG</sequence>
<proteinExistence type="predicted"/>
<protein>
    <submittedName>
        <fullName evidence="1">Uncharacterized protein</fullName>
    </submittedName>
</protein>
<comment type="caution">
    <text evidence="1">The sequence shown here is derived from an EMBL/GenBank/DDBJ whole genome shotgun (WGS) entry which is preliminary data.</text>
</comment>
<accession>A0ABQ8QVY4</accession>